<dbReference type="GO" id="GO:0000155">
    <property type="term" value="F:phosphorelay sensor kinase activity"/>
    <property type="evidence" value="ECO:0007669"/>
    <property type="project" value="InterPro"/>
</dbReference>
<dbReference type="EC" id="2.7.13.3" evidence="4"/>
<organism evidence="15 16">
    <name type="scientific">Streptomyces fuscichromogenes</name>
    <dbReference type="NCBI Taxonomy" id="1324013"/>
    <lineage>
        <taxon>Bacteria</taxon>
        <taxon>Bacillati</taxon>
        <taxon>Actinomycetota</taxon>
        <taxon>Actinomycetes</taxon>
        <taxon>Kitasatosporales</taxon>
        <taxon>Streptomycetaceae</taxon>
        <taxon>Streptomyces</taxon>
    </lineage>
</organism>
<feature type="domain" description="HAMP" evidence="14">
    <location>
        <begin position="196"/>
        <end position="256"/>
    </location>
</feature>
<dbReference type="Gene3D" id="1.10.287.130">
    <property type="match status" value="1"/>
</dbReference>
<evidence type="ECO:0000256" key="3">
    <source>
        <dbReference type="ARBA" id="ARBA00004236"/>
    </source>
</evidence>
<reference evidence="15" key="1">
    <citation type="journal article" date="2014" name="Int. J. Syst. Evol. Microbiol.">
        <title>Complete genome sequence of Corynebacterium casei LMG S-19264T (=DSM 44701T), isolated from a smear-ripened cheese.</title>
        <authorList>
            <consortium name="US DOE Joint Genome Institute (JGI-PGF)"/>
            <person name="Walter F."/>
            <person name="Albersmeier A."/>
            <person name="Kalinowski J."/>
            <person name="Ruckert C."/>
        </authorList>
    </citation>
    <scope>NUCLEOTIDE SEQUENCE</scope>
    <source>
        <strain evidence="15">CGMCC 4.7110</strain>
    </source>
</reference>
<dbReference type="PROSITE" id="PS50109">
    <property type="entry name" value="HIS_KIN"/>
    <property type="match status" value="1"/>
</dbReference>
<evidence type="ECO:0000256" key="5">
    <source>
        <dbReference type="ARBA" id="ARBA00022553"/>
    </source>
</evidence>
<proteinExistence type="predicted"/>
<dbReference type="InterPro" id="IPR036097">
    <property type="entry name" value="HisK_dim/P_sf"/>
</dbReference>
<comment type="cofactor">
    <cofactor evidence="2">
        <name>a divalent metal cation</name>
        <dbReference type="ChEBI" id="CHEBI:60240"/>
    </cofactor>
</comment>
<evidence type="ECO:0000256" key="6">
    <source>
        <dbReference type="ARBA" id="ARBA00022679"/>
    </source>
</evidence>
<accession>A0A917XKT4</accession>
<evidence type="ECO:0000259" key="14">
    <source>
        <dbReference type="PROSITE" id="PS50885"/>
    </source>
</evidence>
<dbReference type="GO" id="GO:0005509">
    <property type="term" value="F:calcium ion binding"/>
    <property type="evidence" value="ECO:0007669"/>
    <property type="project" value="UniProtKB-ARBA"/>
</dbReference>
<keyword evidence="9 12" id="KW-1133">Transmembrane helix</keyword>
<evidence type="ECO:0000256" key="9">
    <source>
        <dbReference type="ARBA" id="ARBA00022989"/>
    </source>
</evidence>
<keyword evidence="8 15" id="KW-0418">Kinase</keyword>
<dbReference type="CDD" id="cd00075">
    <property type="entry name" value="HATPase"/>
    <property type="match status" value="1"/>
</dbReference>
<keyword evidence="16" id="KW-1185">Reference proteome</keyword>
<dbReference type="SUPFAM" id="SSF47384">
    <property type="entry name" value="Homodimeric domain of signal transducing histidine kinase"/>
    <property type="match status" value="1"/>
</dbReference>
<dbReference type="InterPro" id="IPR050428">
    <property type="entry name" value="TCS_sensor_his_kinase"/>
</dbReference>
<dbReference type="Proteomes" id="UP000653411">
    <property type="component" value="Unassembled WGS sequence"/>
</dbReference>
<keyword evidence="5" id="KW-0597">Phosphoprotein</keyword>
<dbReference type="InterPro" id="IPR003594">
    <property type="entry name" value="HATPase_dom"/>
</dbReference>
<dbReference type="InterPro" id="IPR003661">
    <property type="entry name" value="HisK_dim/P_dom"/>
</dbReference>
<dbReference type="Gene3D" id="6.10.340.10">
    <property type="match status" value="1"/>
</dbReference>
<dbReference type="Gene3D" id="3.30.565.10">
    <property type="entry name" value="Histidine kinase-like ATPase, C-terminal domain"/>
    <property type="match status" value="1"/>
</dbReference>
<evidence type="ECO:0000313" key="16">
    <source>
        <dbReference type="Proteomes" id="UP000653411"/>
    </source>
</evidence>
<evidence type="ECO:0000256" key="7">
    <source>
        <dbReference type="ARBA" id="ARBA00022692"/>
    </source>
</evidence>
<dbReference type="SMART" id="SM00388">
    <property type="entry name" value="HisKA"/>
    <property type="match status" value="1"/>
</dbReference>
<keyword evidence="7 12" id="KW-0812">Transmembrane</keyword>
<evidence type="ECO:0000256" key="8">
    <source>
        <dbReference type="ARBA" id="ARBA00022777"/>
    </source>
</evidence>
<feature type="domain" description="Histidine kinase" evidence="13">
    <location>
        <begin position="271"/>
        <end position="485"/>
    </location>
</feature>
<name>A0A917XKT4_9ACTN</name>
<keyword evidence="10" id="KW-0902">Two-component regulatory system</keyword>
<evidence type="ECO:0000256" key="10">
    <source>
        <dbReference type="ARBA" id="ARBA00023012"/>
    </source>
</evidence>
<dbReference type="InterPro" id="IPR004358">
    <property type="entry name" value="Sig_transdc_His_kin-like_C"/>
</dbReference>
<evidence type="ECO:0000256" key="1">
    <source>
        <dbReference type="ARBA" id="ARBA00000085"/>
    </source>
</evidence>
<evidence type="ECO:0000313" key="15">
    <source>
        <dbReference type="EMBL" id="GGN36187.1"/>
    </source>
</evidence>
<keyword evidence="6" id="KW-0808">Transferase</keyword>
<dbReference type="FunFam" id="3.30.565.10:FF:000006">
    <property type="entry name" value="Sensor histidine kinase WalK"/>
    <property type="match status" value="1"/>
</dbReference>
<dbReference type="InterPro" id="IPR036890">
    <property type="entry name" value="HATPase_C_sf"/>
</dbReference>
<dbReference type="FunFam" id="1.10.287.130:FF:000001">
    <property type="entry name" value="Two-component sensor histidine kinase"/>
    <property type="match status" value="1"/>
</dbReference>
<dbReference type="SUPFAM" id="SSF55874">
    <property type="entry name" value="ATPase domain of HSP90 chaperone/DNA topoisomerase II/histidine kinase"/>
    <property type="match status" value="1"/>
</dbReference>
<evidence type="ECO:0000256" key="12">
    <source>
        <dbReference type="SAM" id="Phobius"/>
    </source>
</evidence>
<dbReference type="InterPro" id="IPR005467">
    <property type="entry name" value="His_kinase_dom"/>
</dbReference>
<dbReference type="InterPro" id="IPR003660">
    <property type="entry name" value="HAMP_dom"/>
</dbReference>
<evidence type="ECO:0000256" key="2">
    <source>
        <dbReference type="ARBA" id="ARBA00001968"/>
    </source>
</evidence>
<dbReference type="SMART" id="SM00304">
    <property type="entry name" value="HAMP"/>
    <property type="match status" value="1"/>
</dbReference>
<comment type="catalytic activity">
    <reaction evidence="1">
        <text>ATP + protein L-histidine = ADP + protein N-phospho-L-histidine.</text>
        <dbReference type="EC" id="2.7.13.3"/>
    </reaction>
</comment>
<dbReference type="PANTHER" id="PTHR45436">
    <property type="entry name" value="SENSOR HISTIDINE KINASE YKOH"/>
    <property type="match status" value="1"/>
</dbReference>
<dbReference type="SMART" id="SM00387">
    <property type="entry name" value="HATPase_c"/>
    <property type="match status" value="1"/>
</dbReference>
<dbReference type="PROSITE" id="PS50885">
    <property type="entry name" value="HAMP"/>
    <property type="match status" value="1"/>
</dbReference>
<dbReference type="EMBL" id="BMML01000024">
    <property type="protein sequence ID" value="GGN36187.1"/>
    <property type="molecule type" value="Genomic_DNA"/>
</dbReference>
<sequence>MRRGPRRPRSLRSRMIISSSLLLAALSVVIIAITGLTMRTYLMTGLDQRLDALAEHSSAARGQIGAPTSGLPYLRAFGVPAGTIGVSVAGRHDAATVRHAAVADGTGRLTAPTAGQRRILATVEADGHRHTLDLPGRGTYRVKAVRADTPNTEITVVTALSVRPVNQMLGRLLAAESAIAAAALAVAALTAATVIGRQLRPLQRVAATATRISREPLGHGAVRALERVPEADCATETGRLAEAVNRLLGHVEDALADRYATELRMRDFLADAGHELRTPLASVAGHLQLVRRAPKSAAPQAEYALGRMESGIGRMRTLVDDLLLLARLDTGRPLAHEEVGLGPLLAEAVADARAAGPDHRWEFLMPGNLVLVEGDPDRLHQVVANLLANARAHTPAGTKVTVTVRTTDDQALIRVADDGPGIPPDLLPRIFERFARGDASRSRATGSSGLGLAIVAAVTAAHGGSAEASSQPGRTVFTVRLPLCTAYAGEVNPPRKPMRRELPFG</sequence>
<keyword evidence="11 12" id="KW-0472">Membrane</keyword>
<dbReference type="GO" id="GO:0005886">
    <property type="term" value="C:plasma membrane"/>
    <property type="evidence" value="ECO:0007669"/>
    <property type="project" value="UniProtKB-SubCell"/>
</dbReference>
<protein>
    <recommendedName>
        <fullName evidence="4">histidine kinase</fullName>
        <ecNumber evidence="4">2.7.13.3</ecNumber>
    </recommendedName>
</protein>
<dbReference type="PRINTS" id="PR00344">
    <property type="entry name" value="BCTRLSENSOR"/>
</dbReference>
<comment type="caution">
    <text evidence="15">The sequence shown here is derived from an EMBL/GenBank/DDBJ whole genome shotgun (WGS) entry which is preliminary data.</text>
</comment>
<dbReference type="AlphaFoldDB" id="A0A917XKT4"/>
<gene>
    <name evidence="15" type="ORF">GCM10011578_079110</name>
</gene>
<dbReference type="Pfam" id="PF02518">
    <property type="entry name" value="HATPase_c"/>
    <property type="match status" value="1"/>
</dbReference>
<feature type="transmembrane region" description="Helical" evidence="12">
    <location>
        <begin position="21"/>
        <end position="42"/>
    </location>
</feature>
<dbReference type="CDD" id="cd00082">
    <property type="entry name" value="HisKA"/>
    <property type="match status" value="1"/>
</dbReference>
<dbReference type="PANTHER" id="PTHR45436:SF5">
    <property type="entry name" value="SENSOR HISTIDINE KINASE TRCS"/>
    <property type="match status" value="1"/>
</dbReference>
<reference evidence="15" key="2">
    <citation type="submission" date="2020-09" db="EMBL/GenBank/DDBJ databases">
        <authorList>
            <person name="Sun Q."/>
            <person name="Zhou Y."/>
        </authorList>
    </citation>
    <scope>NUCLEOTIDE SEQUENCE</scope>
    <source>
        <strain evidence="15">CGMCC 4.7110</strain>
    </source>
</reference>
<comment type="subcellular location">
    <subcellularLocation>
        <location evidence="3">Cell membrane</location>
    </subcellularLocation>
</comment>
<evidence type="ECO:0000256" key="11">
    <source>
        <dbReference type="ARBA" id="ARBA00023136"/>
    </source>
</evidence>
<evidence type="ECO:0000256" key="4">
    <source>
        <dbReference type="ARBA" id="ARBA00012438"/>
    </source>
</evidence>
<dbReference type="Pfam" id="PF00512">
    <property type="entry name" value="HisKA"/>
    <property type="match status" value="1"/>
</dbReference>
<evidence type="ECO:0000259" key="13">
    <source>
        <dbReference type="PROSITE" id="PS50109"/>
    </source>
</evidence>